<evidence type="ECO:0000256" key="7">
    <source>
        <dbReference type="ARBA" id="ARBA00035898"/>
    </source>
</evidence>
<keyword evidence="2" id="KW-0808">Transferase</keyword>
<evidence type="ECO:0000259" key="14">
    <source>
        <dbReference type="Pfam" id="PF17042"/>
    </source>
</evidence>
<feature type="domain" description="Four-carbon acid sugar kinase N-terminal" evidence="13">
    <location>
        <begin position="3"/>
        <end position="225"/>
    </location>
</feature>
<keyword evidence="4" id="KW-0418">Kinase</keyword>
<dbReference type="Pfam" id="PF07005">
    <property type="entry name" value="SBD_N"/>
    <property type="match status" value="1"/>
</dbReference>
<evidence type="ECO:0000256" key="11">
    <source>
        <dbReference type="ARBA" id="ARBA00039461"/>
    </source>
</evidence>
<evidence type="ECO:0000259" key="13">
    <source>
        <dbReference type="Pfam" id="PF07005"/>
    </source>
</evidence>
<dbReference type="InterPro" id="IPR031475">
    <property type="entry name" value="NBD_C"/>
</dbReference>
<dbReference type="GO" id="GO:0016301">
    <property type="term" value="F:kinase activity"/>
    <property type="evidence" value="ECO:0007669"/>
    <property type="project" value="UniProtKB-KW"/>
</dbReference>
<dbReference type="InterPro" id="IPR010737">
    <property type="entry name" value="4-carb_acid_sugar_kinase_N"/>
</dbReference>
<dbReference type="EMBL" id="JWLZ01000191">
    <property type="protein sequence ID" value="KHT61831.1"/>
    <property type="molecule type" value="Genomic_DNA"/>
</dbReference>
<evidence type="ECO:0000256" key="3">
    <source>
        <dbReference type="ARBA" id="ARBA00022741"/>
    </source>
</evidence>
<evidence type="ECO:0000256" key="6">
    <source>
        <dbReference type="ARBA" id="ARBA00023277"/>
    </source>
</evidence>
<evidence type="ECO:0000256" key="12">
    <source>
        <dbReference type="ARBA" id="ARBA00041377"/>
    </source>
</evidence>
<evidence type="ECO:0000256" key="10">
    <source>
        <dbReference type="ARBA" id="ARBA00039095"/>
    </source>
</evidence>
<dbReference type="NCBIfam" id="NF043035">
    <property type="entry name" value="OxoTetrKin"/>
    <property type="match status" value="1"/>
</dbReference>
<evidence type="ECO:0000256" key="5">
    <source>
        <dbReference type="ARBA" id="ARBA00022840"/>
    </source>
</evidence>
<name>A0A0B9GSU7_9GAMM</name>
<comment type="catalytic activity">
    <reaction evidence="8">
        <text>3-dehydro-D-erythronate + ATP = 3-dehydro-4-O-phospho-D-erythronate + ADP + H(+)</text>
        <dbReference type="Rhea" id="RHEA:52556"/>
        <dbReference type="ChEBI" id="CHEBI:15378"/>
        <dbReference type="ChEBI" id="CHEBI:30616"/>
        <dbReference type="ChEBI" id="CHEBI:57958"/>
        <dbReference type="ChEBI" id="CHEBI:136593"/>
        <dbReference type="ChEBI" id="CHEBI:456216"/>
        <dbReference type="EC" id="2.7.1.217"/>
    </reaction>
</comment>
<evidence type="ECO:0000256" key="9">
    <source>
        <dbReference type="ARBA" id="ARBA00037335"/>
    </source>
</evidence>
<evidence type="ECO:0000313" key="16">
    <source>
        <dbReference type="Proteomes" id="UP000031278"/>
    </source>
</evidence>
<dbReference type="RefSeq" id="WP_039466857.1">
    <property type="nucleotide sequence ID" value="NZ_JWLZ01000191.1"/>
</dbReference>
<dbReference type="GO" id="GO:0005524">
    <property type="term" value="F:ATP binding"/>
    <property type="evidence" value="ECO:0007669"/>
    <property type="project" value="UniProtKB-KW"/>
</dbReference>
<evidence type="ECO:0000256" key="1">
    <source>
        <dbReference type="ARBA" id="ARBA00005715"/>
    </source>
</evidence>
<protein>
    <recommendedName>
        <fullName evidence="11">3-oxo-tetronate kinase</fullName>
        <ecNumber evidence="10">2.7.1.217</ecNumber>
    </recommendedName>
    <alternativeName>
        <fullName evidence="12">3-dehydrotetronate 4-kinase</fullName>
    </alternativeName>
</protein>
<dbReference type="InterPro" id="IPR042213">
    <property type="entry name" value="NBD_C_sf"/>
</dbReference>
<proteinExistence type="inferred from homology"/>
<keyword evidence="3" id="KW-0547">Nucleotide-binding</keyword>
<evidence type="ECO:0000256" key="2">
    <source>
        <dbReference type="ARBA" id="ARBA00022679"/>
    </source>
</evidence>
<dbReference type="InterPro" id="IPR037051">
    <property type="entry name" value="4-carb_acid_sugar_kinase_N_sf"/>
</dbReference>
<feature type="domain" description="Four-carbon acid sugar kinase nucleotide binding" evidence="14">
    <location>
        <begin position="252"/>
        <end position="408"/>
    </location>
</feature>
<dbReference type="InterPro" id="IPR050007">
    <property type="entry name" value="OtnK"/>
</dbReference>
<evidence type="ECO:0000256" key="8">
    <source>
        <dbReference type="ARBA" id="ARBA00036346"/>
    </source>
</evidence>
<gene>
    <name evidence="15" type="ORF">RJ45_20725</name>
</gene>
<dbReference type="Gene3D" id="3.40.50.10840">
    <property type="entry name" value="Putative sugar-binding, N-terminal domain"/>
    <property type="match status" value="1"/>
</dbReference>
<comment type="caution">
    <text evidence="15">The sequence shown here is derived from an EMBL/GenBank/DDBJ whole genome shotgun (WGS) entry which is preliminary data.</text>
</comment>
<dbReference type="EC" id="2.7.1.217" evidence="10"/>
<reference evidence="15 16" key="1">
    <citation type="submission" date="2014-12" db="EMBL/GenBank/DDBJ databases">
        <title>Genome sequencing of Photobacterium gaetbulicola AD005a.</title>
        <authorList>
            <person name="Adrian T.G.S."/>
            <person name="Chan K.G."/>
        </authorList>
    </citation>
    <scope>NUCLEOTIDE SEQUENCE [LARGE SCALE GENOMIC DNA]</scope>
    <source>
        <strain evidence="15 16">AD005a</strain>
    </source>
</reference>
<comment type="similarity">
    <text evidence="1">Belongs to the four-carbon acid sugar kinase family.</text>
</comment>
<dbReference type="Pfam" id="PF17042">
    <property type="entry name" value="NBD_C"/>
    <property type="match status" value="1"/>
</dbReference>
<evidence type="ECO:0000256" key="4">
    <source>
        <dbReference type="ARBA" id="ARBA00022777"/>
    </source>
</evidence>
<accession>A0A0B9GSU7</accession>
<keyword evidence="6" id="KW-0119">Carbohydrate metabolism</keyword>
<keyword evidence="5" id="KW-0067">ATP-binding</keyword>
<comment type="catalytic activity">
    <reaction evidence="7">
        <text>3-dehydro-L-erythronate + ATP = 3-dehydro-4-O-phospho-L-erythronate + ADP + H(+)</text>
        <dbReference type="Rhea" id="RHEA:52552"/>
        <dbReference type="ChEBI" id="CHEBI:15378"/>
        <dbReference type="ChEBI" id="CHEBI:30616"/>
        <dbReference type="ChEBI" id="CHEBI:136592"/>
        <dbReference type="ChEBI" id="CHEBI:136670"/>
        <dbReference type="ChEBI" id="CHEBI:456216"/>
        <dbReference type="EC" id="2.7.1.217"/>
    </reaction>
</comment>
<dbReference type="AlphaFoldDB" id="A0A0B9GSU7"/>
<comment type="function">
    <text evidence="9">Catalyzes the ATP-dependent phosphorylation of 3-oxo-tetronate to 3-oxo-tetronate 4-phosphate.</text>
</comment>
<organism evidence="15 16">
    <name type="scientific">Photobacterium gaetbulicola</name>
    <dbReference type="NCBI Taxonomy" id="1295392"/>
    <lineage>
        <taxon>Bacteria</taxon>
        <taxon>Pseudomonadati</taxon>
        <taxon>Pseudomonadota</taxon>
        <taxon>Gammaproteobacteria</taxon>
        <taxon>Vibrionales</taxon>
        <taxon>Vibrionaceae</taxon>
        <taxon>Photobacterium</taxon>
    </lineage>
</organism>
<sequence>MRLGVIADDFTGGTDIASFLVKGGMQTIQTNGIPVSEERYEADAIVVSLKSRSCITDQAIEDSLTALTWLKQQGCTHFYFKYCSTFDSTAQGNIGPVTDALLEELDQSFTLLCPSLPVNGRTVHYGNLFVKGIPLNESGMQDHPVTPMIDANLLRLMDNQAEGRTGLIDYQTVDKGVDAVKDAILGLKKEGYRYAVIDAFYESHLATIAAASDKLVLMTGGSGLGFHLAQLYTGQRENIESAAQLNPVKGAVVLSGSCSKATNEQVKVYRDLAPSLEIDIDRCMQDQSYPACVSEWVMTQQDLPLAPLVSATVSPEALLNIQQKYGAKQASDQIESFFSKLTHILKELGVNTFIVAGGETSGVVTQQLDVAGLRISHEITAGVPWVVPTEGCFNITLKSGNFGNANFFADAQEFLNV</sequence>
<dbReference type="SUPFAM" id="SSF142764">
    <property type="entry name" value="YgbK-like"/>
    <property type="match status" value="1"/>
</dbReference>
<evidence type="ECO:0000313" key="15">
    <source>
        <dbReference type="EMBL" id="KHT61831.1"/>
    </source>
</evidence>
<dbReference type="Gene3D" id="3.40.980.20">
    <property type="entry name" value="Four-carbon acid sugar kinase, nucleotide binding domain"/>
    <property type="match status" value="1"/>
</dbReference>
<dbReference type="Proteomes" id="UP000031278">
    <property type="component" value="Unassembled WGS sequence"/>
</dbReference>